<dbReference type="CDD" id="cd11669">
    <property type="entry name" value="TTHB210-like"/>
    <property type="match status" value="1"/>
</dbReference>
<dbReference type="AlphaFoldDB" id="A0A4R1G6H1"/>
<dbReference type="Proteomes" id="UP000294546">
    <property type="component" value="Unassembled WGS sequence"/>
</dbReference>
<evidence type="ECO:0000313" key="3">
    <source>
        <dbReference type="Proteomes" id="UP000294546"/>
    </source>
</evidence>
<dbReference type="PROSITE" id="PS51257">
    <property type="entry name" value="PROKAR_LIPOPROTEIN"/>
    <property type="match status" value="1"/>
</dbReference>
<evidence type="ECO:0000313" key="2">
    <source>
        <dbReference type="EMBL" id="TCK02321.1"/>
    </source>
</evidence>
<sequence>MIRSGLPAPGLVPVAIALTAILAGCSTSPKDAQMSGTFEGPPVAIGQGQAWTFVTLDEQGKARTLGVRFSEETLSGLPTELSEHGAWEYDLELPAEAAALGYDHVMLDWNPHGHIPPGVYDTPHFDFHFYAIDHAARKEITLDTASLEMARKAPEEGYMPEGYALPPGTEVPNMGAHAIDPASGEFNGEPFTTTFIYGFYDGKVIFMEPMMTLDYLKSRPDMSTPVKQPQAYHKDFAYPTSYGVHFDEMAKRYEVTLDGLARY</sequence>
<dbReference type="OrthoDB" id="2867208at2"/>
<dbReference type="InterPro" id="IPR033786">
    <property type="entry name" value="TTHB210-like"/>
</dbReference>
<gene>
    <name evidence="2" type="ORF">CLV83_4504</name>
</gene>
<dbReference type="Pfam" id="PF18197">
    <property type="entry name" value="TTHB210-like"/>
    <property type="match status" value="1"/>
</dbReference>
<dbReference type="InterPro" id="IPR040832">
    <property type="entry name" value="TTHB210-like_dom"/>
</dbReference>
<accession>A0A4R1G6H1</accession>
<organism evidence="2 3">
    <name type="scientific">Marinobacterium mangrovicola</name>
    <dbReference type="NCBI Taxonomy" id="1476959"/>
    <lineage>
        <taxon>Bacteria</taxon>
        <taxon>Pseudomonadati</taxon>
        <taxon>Pseudomonadota</taxon>
        <taxon>Gammaproteobacteria</taxon>
        <taxon>Oceanospirillales</taxon>
        <taxon>Oceanospirillaceae</taxon>
        <taxon>Marinobacterium</taxon>
    </lineage>
</organism>
<evidence type="ECO:0000259" key="1">
    <source>
        <dbReference type="Pfam" id="PF18197"/>
    </source>
</evidence>
<comment type="caution">
    <text evidence="2">The sequence shown here is derived from an EMBL/GenBank/DDBJ whole genome shotgun (WGS) entry which is preliminary data.</text>
</comment>
<proteinExistence type="predicted"/>
<dbReference type="EMBL" id="SMFU01000015">
    <property type="protein sequence ID" value="TCK02321.1"/>
    <property type="molecule type" value="Genomic_DNA"/>
</dbReference>
<keyword evidence="3" id="KW-1185">Reference proteome</keyword>
<protein>
    <recommendedName>
        <fullName evidence="1">TTHB210-like domain-containing protein</fullName>
    </recommendedName>
</protein>
<name>A0A4R1G6H1_9GAMM</name>
<reference evidence="2 3" key="1">
    <citation type="submission" date="2019-03" db="EMBL/GenBank/DDBJ databases">
        <title>Genomic Encyclopedia of Archaeal and Bacterial Type Strains, Phase II (KMG-II): from individual species to whole genera.</title>
        <authorList>
            <person name="Goeker M."/>
        </authorList>
    </citation>
    <scope>NUCLEOTIDE SEQUENCE [LARGE SCALE GENOMIC DNA]</scope>
    <source>
        <strain evidence="2 3">DSM 27697</strain>
    </source>
</reference>
<feature type="domain" description="TTHB210-like" evidence="1">
    <location>
        <begin position="57"/>
        <end position="109"/>
    </location>
</feature>